<gene>
    <name evidence="1" type="ORF">AVEN_43810_1</name>
</gene>
<name>A0A4Y2LHU5_ARAVE</name>
<evidence type="ECO:0000313" key="2">
    <source>
        <dbReference type="Proteomes" id="UP000499080"/>
    </source>
</evidence>
<dbReference type="AlphaFoldDB" id="A0A4Y2LHU5"/>
<dbReference type="Proteomes" id="UP000499080">
    <property type="component" value="Unassembled WGS sequence"/>
</dbReference>
<dbReference type="EMBL" id="BGPR01005886">
    <property type="protein sequence ID" value="GBN14288.1"/>
    <property type="molecule type" value="Genomic_DNA"/>
</dbReference>
<evidence type="ECO:0008006" key="3">
    <source>
        <dbReference type="Google" id="ProtNLM"/>
    </source>
</evidence>
<dbReference type="OrthoDB" id="6627400at2759"/>
<protein>
    <recommendedName>
        <fullName evidence="3">Reverse transcriptase zinc-binding domain-containing protein</fullName>
    </recommendedName>
</protein>
<sequence length="136" mass="15856">MLKKKLHSIWIRLSQNEWFNGDNGRDVHLNLPWVKTSPAPWQIPEIMFATGHDPFPAYLKRFRLITIDCCVCGELRSPLHLATTCPFTSSFHLTKLSNDLEHLCWKRNLNVPLSRIKMRKLNNCVCESKDILFPPN</sequence>
<accession>A0A4Y2LHU5</accession>
<comment type="caution">
    <text evidence="1">The sequence shown here is derived from an EMBL/GenBank/DDBJ whole genome shotgun (WGS) entry which is preliminary data.</text>
</comment>
<evidence type="ECO:0000313" key="1">
    <source>
        <dbReference type="EMBL" id="GBN14288.1"/>
    </source>
</evidence>
<keyword evidence="2" id="KW-1185">Reference proteome</keyword>
<reference evidence="1 2" key="1">
    <citation type="journal article" date="2019" name="Sci. Rep.">
        <title>Orb-weaving spider Araneus ventricosus genome elucidates the spidroin gene catalogue.</title>
        <authorList>
            <person name="Kono N."/>
            <person name="Nakamura H."/>
            <person name="Ohtoshi R."/>
            <person name="Moran D.A.P."/>
            <person name="Shinohara A."/>
            <person name="Yoshida Y."/>
            <person name="Fujiwara M."/>
            <person name="Mori M."/>
            <person name="Tomita M."/>
            <person name="Arakawa K."/>
        </authorList>
    </citation>
    <scope>NUCLEOTIDE SEQUENCE [LARGE SCALE GENOMIC DNA]</scope>
</reference>
<organism evidence="1 2">
    <name type="scientific">Araneus ventricosus</name>
    <name type="common">Orbweaver spider</name>
    <name type="synonym">Epeira ventricosa</name>
    <dbReference type="NCBI Taxonomy" id="182803"/>
    <lineage>
        <taxon>Eukaryota</taxon>
        <taxon>Metazoa</taxon>
        <taxon>Ecdysozoa</taxon>
        <taxon>Arthropoda</taxon>
        <taxon>Chelicerata</taxon>
        <taxon>Arachnida</taxon>
        <taxon>Araneae</taxon>
        <taxon>Araneomorphae</taxon>
        <taxon>Entelegynae</taxon>
        <taxon>Araneoidea</taxon>
        <taxon>Araneidae</taxon>
        <taxon>Araneus</taxon>
    </lineage>
</organism>
<proteinExistence type="predicted"/>